<protein>
    <recommendedName>
        <fullName evidence="1">STAS domain-containing protein</fullName>
    </recommendedName>
</protein>
<accession>A0ABY7DCZ5</accession>
<dbReference type="SUPFAM" id="SSF52091">
    <property type="entry name" value="SpoIIaa-like"/>
    <property type="match status" value="1"/>
</dbReference>
<evidence type="ECO:0000313" key="3">
    <source>
        <dbReference type="Proteomes" id="UP001164746"/>
    </source>
</evidence>
<dbReference type="Proteomes" id="UP001164746">
    <property type="component" value="Chromosome 2"/>
</dbReference>
<dbReference type="EMBL" id="CP111013">
    <property type="protein sequence ID" value="WAQ95542.1"/>
    <property type="molecule type" value="Genomic_DNA"/>
</dbReference>
<evidence type="ECO:0000313" key="2">
    <source>
        <dbReference type="EMBL" id="WAQ95542.1"/>
    </source>
</evidence>
<name>A0ABY7DCZ5_MYAAR</name>
<proteinExistence type="predicted"/>
<gene>
    <name evidence="2" type="ORF">MAR_028232</name>
</gene>
<keyword evidence="3" id="KW-1185">Reference proteome</keyword>
<reference evidence="2" key="1">
    <citation type="submission" date="2022-11" db="EMBL/GenBank/DDBJ databases">
        <title>Centuries of genome instability and evolution in soft-shell clam transmissible cancer (bioRxiv).</title>
        <authorList>
            <person name="Hart S.F.M."/>
            <person name="Yonemitsu M.A."/>
            <person name="Giersch R.M."/>
            <person name="Beal B.F."/>
            <person name="Arriagada G."/>
            <person name="Davis B.W."/>
            <person name="Ostrander E.A."/>
            <person name="Goff S.P."/>
            <person name="Metzger M.J."/>
        </authorList>
    </citation>
    <scope>NUCLEOTIDE SEQUENCE</scope>
    <source>
        <strain evidence="2">MELC-2E11</strain>
        <tissue evidence="2">Siphon/mantle</tissue>
    </source>
</reference>
<dbReference type="InterPro" id="IPR002645">
    <property type="entry name" value="STAS_dom"/>
</dbReference>
<dbReference type="Gene3D" id="3.30.750.24">
    <property type="entry name" value="STAS domain"/>
    <property type="match status" value="1"/>
</dbReference>
<feature type="domain" description="STAS" evidence="1">
    <location>
        <begin position="1"/>
        <end position="129"/>
    </location>
</feature>
<dbReference type="PROSITE" id="PS50801">
    <property type="entry name" value="STAS"/>
    <property type="match status" value="1"/>
</dbReference>
<dbReference type="InterPro" id="IPR036513">
    <property type="entry name" value="STAS_dom_sf"/>
</dbReference>
<sequence length="135" mass="14894">MQAELKHIIDPHTMKQKTADVKYGTVEFNGDVAYKEKGASTNVECDAAAGIKSDKIETILVDLSSVDYVYMADMGVLQQVTKTYKDMGISVCLTGVQRGVAETLEAGDFFETFPRSAVYYDIFDALEANREDSKS</sequence>
<evidence type="ECO:0000259" key="1">
    <source>
        <dbReference type="PROSITE" id="PS50801"/>
    </source>
</evidence>
<organism evidence="2 3">
    <name type="scientific">Mya arenaria</name>
    <name type="common">Soft-shell clam</name>
    <dbReference type="NCBI Taxonomy" id="6604"/>
    <lineage>
        <taxon>Eukaryota</taxon>
        <taxon>Metazoa</taxon>
        <taxon>Spiralia</taxon>
        <taxon>Lophotrochozoa</taxon>
        <taxon>Mollusca</taxon>
        <taxon>Bivalvia</taxon>
        <taxon>Autobranchia</taxon>
        <taxon>Heteroconchia</taxon>
        <taxon>Euheterodonta</taxon>
        <taxon>Imparidentia</taxon>
        <taxon>Neoheterodontei</taxon>
        <taxon>Myida</taxon>
        <taxon>Myoidea</taxon>
        <taxon>Myidae</taxon>
        <taxon>Mya</taxon>
    </lineage>
</organism>
<dbReference type="Pfam" id="PF01740">
    <property type="entry name" value="STAS"/>
    <property type="match status" value="1"/>
</dbReference>